<dbReference type="FunFam" id="2.60.120.740:FF:000001">
    <property type="entry name" value="Adhesion G protein-coupled receptor L2"/>
    <property type="match status" value="1"/>
</dbReference>
<dbReference type="GO" id="GO:0030246">
    <property type="term" value="F:carbohydrate binding"/>
    <property type="evidence" value="ECO:0007669"/>
    <property type="project" value="InterPro"/>
</dbReference>
<dbReference type="Pfam" id="PF02140">
    <property type="entry name" value="SUEL_Lectin"/>
    <property type="match status" value="2"/>
</dbReference>
<dbReference type="InterPro" id="IPR043159">
    <property type="entry name" value="Lectin_gal-bd_sf"/>
</dbReference>
<dbReference type="Proteomes" id="UP000095280">
    <property type="component" value="Unplaced"/>
</dbReference>
<organism evidence="2 3">
    <name type="scientific">Macrostomum lignano</name>
    <dbReference type="NCBI Taxonomy" id="282301"/>
    <lineage>
        <taxon>Eukaryota</taxon>
        <taxon>Metazoa</taxon>
        <taxon>Spiralia</taxon>
        <taxon>Lophotrochozoa</taxon>
        <taxon>Platyhelminthes</taxon>
        <taxon>Rhabditophora</taxon>
        <taxon>Macrostomorpha</taxon>
        <taxon>Macrostomida</taxon>
        <taxon>Macrostomidae</taxon>
        <taxon>Macrostomum</taxon>
    </lineage>
</organism>
<proteinExistence type="predicted"/>
<dbReference type="WBParaSite" id="maker-uti_cns_0000675-snap-gene-1.13-mRNA-1">
    <property type="protein sequence ID" value="maker-uti_cns_0000675-snap-gene-1.13-mRNA-1"/>
    <property type="gene ID" value="maker-uti_cns_0000675-snap-gene-1.13"/>
</dbReference>
<evidence type="ECO:0000313" key="3">
    <source>
        <dbReference type="WBParaSite" id="maker-uti_cns_0000675-snap-gene-1.13-mRNA-1"/>
    </source>
</evidence>
<evidence type="ECO:0000259" key="1">
    <source>
        <dbReference type="PROSITE" id="PS50228"/>
    </source>
</evidence>
<keyword evidence="2" id="KW-1185">Reference proteome</keyword>
<dbReference type="AlphaFoldDB" id="A0A1I8G282"/>
<reference evidence="3" key="1">
    <citation type="submission" date="2016-11" db="UniProtKB">
        <authorList>
            <consortium name="WormBaseParasite"/>
        </authorList>
    </citation>
    <scope>IDENTIFICATION</scope>
</reference>
<feature type="domain" description="SUEL-type lectin" evidence="1">
    <location>
        <begin position="1"/>
        <end position="75"/>
    </location>
</feature>
<dbReference type="InterPro" id="IPR000922">
    <property type="entry name" value="Lectin_gal-bd_dom"/>
</dbReference>
<evidence type="ECO:0000313" key="2">
    <source>
        <dbReference type="Proteomes" id="UP000095280"/>
    </source>
</evidence>
<feature type="domain" description="SUEL-type lectin" evidence="1">
    <location>
        <begin position="144"/>
        <end position="231"/>
    </location>
</feature>
<dbReference type="PROSITE" id="PS50228">
    <property type="entry name" value="SUEL_LECTIN"/>
    <property type="match status" value="2"/>
</dbReference>
<protein>
    <submittedName>
        <fullName evidence="3">SUEL-type lectin domain-containing protein</fullName>
    </submittedName>
</protein>
<dbReference type="Gene3D" id="2.60.120.740">
    <property type="match status" value="2"/>
</dbReference>
<sequence length="286" mass="32078">CPKGYKIDILSGFYGRTNKTVCRDEVDALLSSIGNPRVKKACQGRRSCRVSSSNSVFGDPCVGTYKYLKISYRCKTYKPTRNPSPCNSTPGRCGKAVCKRGQRCVIRTVKRRVGSVFRTPCEVVRCSRSRRCVARFRFSNPKLSCEHGSSSLSCTSGSTIDVLSAFYGRTSGSVCKRGPIKTTKCRSGSANSAVRRICQGKSSCSVRASNSVFGDPCVGTFKYMRINYRCKSTTPTAAERRKRQKRIQKHRSYLAKLGSRYRRTRAYLQRKLKRATGLKARCVRRR</sequence>
<dbReference type="CDD" id="cd22827">
    <property type="entry name" value="Gal_Rha_Lectin_SUL-I-like"/>
    <property type="match status" value="2"/>
</dbReference>
<accession>A0A1I8G282</accession>
<dbReference type="PANTHER" id="PTHR46780">
    <property type="entry name" value="PROTEIN EVA-1"/>
    <property type="match status" value="1"/>
</dbReference>
<name>A0A1I8G282_9PLAT</name>